<name>A0A0G4KY46_VERLO</name>
<gene>
    <name evidence="3" type="ORF">BN1723_010422</name>
</gene>
<dbReference type="Proteomes" id="UP000045706">
    <property type="component" value="Unassembled WGS sequence"/>
</dbReference>
<proteinExistence type="predicted"/>
<evidence type="ECO:0000313" key="4">
    <source>
        <dbReference type="Proteomes" id="UP000045706"/>
    </source>
</evidence>
<dbReference type="SUPFAM" id="SSF53720">
    <property type="entry name" value="ALDH-like"/>
    <property type="match status" value="1"/>
</dbReference>
<dbReference type="InterPro" id="IPR015590">
    <property type="entry name" value="Aldehyde_DH_dom"/>
</dbReference>
<keyword evidence="1" id="KW-0560">Oxidoreductase</keyword>
<dbReference type="AlphaFoldDB" id="A0A0G4KY46"/>
<dbReference type="Pfam" id="PF00171">
    <property type="entry name" value="Aldedh"/>
    <property type="match status" value="1"/>
</dbReference>
<dbReference type="PANTHER" id="PTHR43353">
    <property type="entry name" value="SUCCINATE-SEMIALDEHYDE DEHYDROGENASE, MITOCHONDRIAL"/>
    <property type="match status" value="1"/>
</dbReference>
<dbReference type="InterPro" id="IPR016162">
    <property type="entry name" value="Ald_DH_N"/>
</dbReference>
<dbReference type="GO" id="GO:0016491">
    <property type="term" value="F:oxidoreductase activity"/>
    <property type="evidence" value="ECO:0007669"/>
    <property type="project" value="UniProtKB-KW"/>
</dbReference>
<protein>
    <recommendedName>
        <fullName evidence="2">Aldehyde dehydrogenase domain-containing protein</fullName>
    </recommendedName>
</protein>
<dbReference type="PANTHER" id="PTHR43353:SF5">
    <property type="entry name" value="SUCCINATE-SEMIALDEHYDE DEHYDROGENASE, MITOCHONDRIAL"/>
    <property type="match status" value="1"/>
</dbReference>
<dbReference type="EMBL" id="CVQI01005224">
    <property type="protein sequence ID" value="CRK14641.1"/>
    <property type="molecule type" value="Genomic_DNA"/>
</dbReference>
<evidence type="ECO:0000313" key="3">
    <source>
        <dbReference type="EMBL" id="CRK14641.1"/>
    </source>
</evidence>
<evidence type="ECO:0000259" key="2">
    <source>
        <dbReference type="Pfam" id="PF00171"/>
    </source>
</evidence>
<evidence type="ECO:0000256" key="1">
    <source>
        <dbReference type="ARBA" id="ARBA00023002"/>
    </source>
</evidence>
<accession>A0A0G4KY46</accession>
<dbReference type="Gene3D" id="3.40.605.10">
    <property type="entry name" value="Aldehyde Dehydrogenase, Chain A, domain 1"/>
    <property type="match status" value="1"/>
</dbReference>
<feature type="domain" description="Aldehyde dehydrogenase" evidence="2">
    <location>
        <begin position="24"/>
        <end position="184"/>
    </location>
</feature>
<dbReference type="InterPro" id="IPR016161">
    <property type="entry name" value="Ald_DH/histidinol_DH"/>
</dbReference>
<organism evidence="3 4">
    <name type="scientific">Verticillium longisporum</name>
    <name type="common">Verticillium dahliae var. longisporum</name>
    <dbReference type="NCBI Taxonomy" id="100787"/>
    <lineage>
        <taxon>Eukaryota</taxon>
        <taxon>Fungi</taxon>
        <taxon>Dikarya</taxon>
        <taxon>Ascomycota</taxon>
        <taxon>Pezizomycotina</taxon>
        <taxon>Sordariomycetes</taxon>
        <taxon>Hypocreomycetidae</taxon>
        <taxon>Glomerellales</taxon>
        <taxon>Plectosphaerellaceae</taxon>
        <taxon>Verticillium</taxon>
    </lineage>
</organism>
<dbReference type="InterPro" id="IPR050740">
    <property type="entry name" value="Aldehyde_DH_Superfamily"/>
</dbReference>
<reference evidence="4" key="1">
    <citation type="submission" date="2015-05" db="EMBL/GenBank/DDBJ databases">
        <authorList>
            <person name="Fogelqvist Johan"/>
        </authorList>
    </citation>
    <scope>NUCLEOTIDE SEQUENCE [LARGE SCALE GENOMIC DNA]</scope>
</reference>
<sequence>MADSQFTFSNLINGELRPGASVTQGINPSDRKPLWDVPLASRQDLEDAVAAAKDAFPAWKKTAWGERIRIVSAIRDVLLENSEQMATLLTKEVGKPIEFARIEVDHSSNFLQFNAGLLEPEEKVTLDDETLRLSVRQQPVGVVVAICPWNFPLVLAVAKIAAALITGNCIILKPSPFTPYSDARARAVLDDVFRADAKTWLSITSHSGQITSLLKGLNHRPFRLATGQIIPVLVRAEAVALQPTATFLAHEPSATCDAPPVTSLADKGCVCATSTSAVLPEPTETDECSV</sequence>